<dbReference type="PROSITE" id="PS51186">
    <property type="entry name" value="GNAT"/>
    <property type="match status" value="1"/>
</dbReference>
<evidence type="ECO:0000313" key="3">
    <source>
        <dbReference type="Proteomes" id="UP000432715"/>
    </source>
</evidence>
<evidence type="ECO:0000259" key="1">
    <source>
        <dbReference type="PROSITE" id="PS51186"/>
    </source>
</evidence>
<dbReference type="Proteomes" id="UP000432715">
    <property type="component" value="Unassembled WGS sequence"/>
</dbReference>
<dbReference type="AlphaFoldDB" id="A0A6I0EY38"/>
<reference evidence="2 3" key="1">
    <citation type="submission" date="2019-10" db="EMBL/GenBank/DDBJ databases">
        <title>Alkaliphilus serpentinus sp. nov. and Alkaliphilus pronyensis sp. nov., two novel anaerobic alkaliphilic species isolated from the serpentinized-hosted hydrothermal field of the Prony Bay (New Caledonia).</title>
        <authorList>
            <person name="Postec A."/>
        </authorList>
    </citation>
    <scope>NUCLEOTIDE SEQUENCE [LARGE SCALE GENOMIC DNA]</scope>
    <source>
        <strain evidence="2 3">LacV</strain>
    </source>
</reference>
<proteinExistence type="predicted"/>
<evidence type="ECO:0000313" key="2">
    <source>
        <dbReference type="EMBL" id="KAB3534370.1"/>
    </source>
</evidence>
<dbReference type="RefSeq" id="WP_151861307.1">
    <property type="nucleotide sequence ID" value="NZ_WBZC01000029.1"/>
</dbReference>
<name>A0A6I0EY38_9FIRM</name>
<dbReference type="OrthoDB" id="1954172at2"/>
<keyword evidence="3" id="KW-1185">Reference proteome</keyword>
<comment type="caution">
    <text evidence="2">The sequence shown here is derived from an EMBL/GenBank/DDBJ whole genome shotgun (WGS) entry which is preliminary data.</text>
</comment>
<dbReference type="InterPro" id="IPR016181">
    <property type="entry name" value="Acyl_CoA_acyltransferase"/>
</dbReference>
<gene>
    <name evidence="2" type="ORF">F8154_09110</name>
</gene>
<sequence>MSIVFERMTSLDIPQVYELFKRLLQEGAEVSFAEIKDEKELHKWLKNPYYYMYVGKLQDKVVAVFRCIRGEAEKNHSGFLTIAVEPTQRGNHIAKEFTMYCLGELKGAGIKLARAYIYSDNKASINTILACGFTVSGCVFQHHYNKSKGKYVDDIIFHKLL</sequence>
<dbReference type="Pfam" id="PF00583">
    <property type="entry name" value="Acetyltransf_1"/>
    <property type="match status" value="1"/>
</dbReference>
<accession>A0A6I0EY38</accession>
<dbReference type="GO" id="GO:0016747">
    <property type="term" value="F:acyltransferase activity, transferring groups other than amino-acyl groups"/>
    <property type="evidence" value="ECO:0007669"/>
    <property type="project" value="InterPro"/>
</dbReference>
<dbReference type="EMBL" id="WBZC01000029">
    <property type="protein sequence ID" value="KAB3534370.1"/>
    <property type="molecule type" value="Genomic_DNA"/>
</dbReference>
<keyword evidence="2" id="KW-0808">Transferase</keyword>
<dbReference type="CDD" id="cd04301">
    <property type="entry name" value="NAT_SF"/>
    <property type="match status" value="1"/>
</dbReference>
<organism evidence="2 3">
    <name type="scientific">Alkaliphilus pronyensis</name>
    <dbReference type="NCBI Taxonomy" id="1482732"/>
    <lineage>
        <taxon>Bacteria</taxon>
        <taxon>Bacillati</taxon>
        <taxon>Bacillota</taxon>
        <taxon>Clostridia</taxon>
        <taxon>Peptostreptococcales</taxon>
        <taxon>Natronincolaceae</taxon>
        <taxon>Alkaliphilus</taxon>
    </lineage>
</organism>
<dbReference type="InterPro" id="IPR000182">
    <property type="entry name" value="GNAT_dom"/>
</dbReference>
<dbReference type="Gene3D" id="3.40.630.30">
    <property type="match status" value="1"/>
</dbReference>
<feature type="domain" description="N-acetyltransferase" evidence="1">
    <location>
        <begin position="3"/>
        <end position="161"/>
    </location>
</feature>
<protein>
    <submittedName>
        <fullName evidence="2">GNAT family N-acetyltransferase</fullName>
    </submittedName>
</protein>
<dbReference type="SUPFAM" id="SSF55729">
    <property type="entry name" value="Acyl-CoA N-acyltransferases (Nat)"/>
    <property type="match status" value="1"/>
</dbReference>